<sequence length="199" mass="22456">MDSNGSGNIPTSLRDYGGGNHHHHFFFISPLCPFHHSILHPQNHWPLCNFSTCYPASPNPHLNFLCTHRHEESKLIEDETKELEIEQDDEPIFVLTDEWKDLFAKSEAKRRLETVYEGQELEEELPQAAIDISRVVGSLYQLGLSPHHPGDEASLSHWKMSDTLRDGERGGFGSSHGRDRYSGAEVGADDEALSAGPRW</sequence>
<accession>A0A5A7PF97</accession>
<dbReference type="Proteomes" id="UP000325081">
    <property type="component" value="Unassembled WGS sequence"/>
</dbReference>
<keyword evidence="2" id="KW-0436">Ligase</keyword>
<dbReference type="GO" id="GO:0016874">
    <property type="term" value="F:ligase activity"/>
    <property type="evidence" value="ECO:0007669"/>
    <property type="project" value="UniProtKB-KW"/>
</dbReference>
<dbReference type="PANTHER" id="PTHR48235">
    <property type="entry name" value="OS01G0916700 PROTEIN"/>
    <property type="match status" value="1"/>
</dbReference>
<feature type="region of interest" description="Disordered" evidence="1">
    <location>
        <begin position="166"/>
        <end position="199"/>
    </location>
</feature>
<comment type="caution">
    <text evidence="2">The sequence shown here is derived from an EMBL/GenBank/DDBJ whole genome shotgun (WGS) entry which is preliminary data.</text>
</comment>
<protein>
    <submittedName>
        <fullName evidence="2">Threonine--tRNA ligase</fullName>
    </submittedName>
</protein>
<keyword evidence="3" id="KW-1185">Reference proteome</keyword>
<organism evidence="2 3">
    <name type="scientific">Striga asiatica</name>
    <name type="common">Asiatic witchweed</name>
    <name type="synonym">Buchnera asiatica</name>
    <dbReference type="NCBI Taxonomy" id="4170"/>
    <lineage>
        <taxon>Eukaryota</taxon>
        <taxon>Viridiplantae</taxon>
        <taxon>Streptophyta</taxon>
        <taxon>Embryophyta</taxon>
        <taxon>Tracheophyta</taxon>
        <taxon>Spermatophyta</taxon>
        <taxon>Magnoliopsida</taxon>
        <taxon>eudicotyledons</taxon>
        <taxon>Gunneridae</taxon>
        <taxon>Pentapetalae</taxon>
        <taxon>asterids</taxon>
        <taxon>lamiids</taxon>
        <taxon>Lamiales</taxon>
        <taxon>Orobanchaceae</taxon>
        <taxon>Buchnereae</taxon>
        <taxon>Striga</taxon>
    </lineage>
</organism>
<evidence type="ECO:0000256" key="1">
    <source>
        <dbReference type="SAM" id="MobiDB-lite"/>
    </source>
</evidence>
<evidence type="ECO:0000313" key="2">
    <source>
        <dbReference type="EMBL" id="GER31402.1"/>
    </source>
</evidence>
<dbReference type="PANTHER" id="PTHR48235:SF1">
    <property type="entry name" value="OS01G0916700 PROTEIN"/>
    <property type="match status" value="1"/>
</dbReference>
<proteinExistence type="predicted"/>
<dbReference type="EMBL" id="BKCP01004472">
    <property type="protein sequence ID" value="GER31402.1"/>
    <property type="molecule type" value="Genomic_DNA"/>
</dbReference>
<name>A0A5A7PF97_STRAF</name>
<dbReference type="OrthoDB" id="1931495at2759"/>
<gene>
    <name evidence="2" type="ORF">STAS_07401</name>
</gene>
<reference evidence="3" key="1">
    <citation type="journal article" date="2019" name="Curr. Biol.">
        <title>Genome Sequence of Striga asiatica Provides Insight into the Evolution of Plant Parasitism.</title>
        <authorList>
            <person name="Yoshida S."/>
            <person name="Kim S."/>
            <person name="Wafula E.K."/>
            <person name="Tanskanen J."/>
            <person name="Kim Y.M."/>
            <person name="Honaas L."/>
            <person name="Yang Z."/>
            <person name="Spallek T."/>
            <person name="Conn C.E."/>
            <person name="Ichihashi Y."/>
            <person name="Cheong K."/>
            <person name="Cui S."/>
            <person name="Der J.P."/>
            <person name="Gundlach H."/>
            <person name="Jiao Y."/>
            <person name="Hori C."/>
            <person name="Ishida J.K."/>
            <person name="Kasahara H."/>
            <person name="Kiba T."/>
            <person name="Kim M.S."/>
            <person name="Koo N."/>
            <person name="Laohavisit A."/>
            <person name="Lee Y.H."/>
            <person name="Lumba S."/>
            <person name="McCourt P."/>
            <person name="Mortimer J.C."/>
            <person name="Mutuku J.M."/>
            <person name="Nomura T."/>
            <person name="Sasaki-Sekimoto Y."/>
            <person name="Seto Y."/>
            <person name="Wang Y."/>
            <person name="Wakatake T."/>
            <person name="Sakakibara H."/>
            <person name="Demura T."/>
            <person name="Yamaguchi S."/>
            <person name="Yoneyama K."/>
            <person name="Manabe R.I."/>
            <person name="Nelson D.C."/>
            <person name="Schulman A.H."/>
            <person name="Timko M.P."/>
            <person name="dePamphilis C.W."/>
            <person name="Choi D."/>
            <person name="Shirasu K."/>
        </authorList>
    </citation>
    <scope>NUCLEOTIDE SEQUENCE [LARGE SCALE GENOMIC DNA]</scope>
    <source>
        <strain evidence="3">cv. UVA1</strain>
    </source>
</reference>
<evidence type="ECO:0000313" key="3">
    <source>
        <dbReference type="Proteomes" id="UP000325081"/>
    </source>
</evidence>
<dbReference type="AlphaFoldDB" id="A0A5A7PF97"/>